<dbReference type="EMBL" id="CAJNNV010016256">
    <property type="protein sequence ID" value="CAE8604297.1"/>
    <property type="molecule type" value="Genomic_DNA"/>
</dbReference>
<dbReference type="OrthoDB" id="10264538at2759"/>
<sequence>MATEVALHAVAMQGEQLLVHVSAGPFMKSERFPGDICVIIDVSGSMQQEAVVKDREADAPELSILDIVRHAVRTAIHTMGPQDRLGIVAYSDKATKILELTHMDEDGKASAEAALEKLHADGQTNLWDGLEVGLELLRTSQRDAATAAALLFTDGVPNVEPPGGHLASLLAYRQGVGGSLPATLHTFGFGGDLDSKLLDDLARDGGGLYVFIPDASFVGTALVNCTANALAAAGRNAELHLSLESGIIVEHVYGHQSTIAGAGDVCCVPLGALQLGQSKDVVMELRCSGEVVAGQRLMRAELRYCAPSGPSSTELEVMLDSGPGVPGELQLQICRLRLSEVTGRIQQLASAGDFPAAAREAQSFLEELRRPELDQGDPRLEALCQDVEGQVAEAVSREDWYMSWGAHYLRSLARAHLSQQCSNFKDPGVQVYGGEIFERVRDLADEMFLKLPPPAPSNRGKVAMLMAMGFDEDDAQRVLDFAYDDVETAISYLMEGLPARRPNPPRSALPAAGSAPAAVAAAAPRVVDMSAYYNSSGPCFSGDSPVLLAGPDGEEVPIRQLRRGDRLATIDGGAAELLCVVETRTDGTAALVELGKGLLVTPWHPVLVAGSWEFPATLAPAEIRSCEAVFNLVLSQGHTASVGGFWAVTLGHQLKGPVVGTRARSCYNLGAIHMAGSTPAEDLGSGRVSTPLELLREALWEQCGGSRERVASVVDPCGTGGVTLEALLAGARLLGVPLEGIGGCSSAEELYHALNPLGGSVVPTLRLTHPSGASAAGSNSLLKTSSHSYL</sequence>
<dbReference type="PANTHER" id="PTHR10579:SF43">
    <property type="entry name" value="ZINC FINGER (C3HC4-TYPE RING FINGER) FAMILY PROTEIN"/>
    <property type="match status" value="1"/>
</dbReference>
<dbReference type="InterPro" id="IPR039510">
    <property type="entry name" value="Vint_dom"/>
</dbReference>
<dbReference type="AlphaFoldDB" id="A0A813EZ23"/>
<organism evidence="3 4">
    <name type="scientific">Polarella glacialis</name>
    <name type="common">Dinoflagellate</name>
    <dbReference type="NCBI Taxonomy" id="89957"/>
    <lineage>
        <taxon>Eukaryota</taxon>
        <taxon>Sar</taxon>
        <taxon>Alveolata</taxon>
        <taxon>Dinophyceae</taxon>
        <taxon>Suessiales</taxon>
        <taxon>Suessiaceae</taxon>
        <taxon>Polarella</taxon>
    </lineage>
</organism>
<dbReference type="SUPFAM" id="SSF53300">
    <property type="entry name" value="vWA-like"/>
    <property type="match status" value="1"/>
</dbReference>
<protein>
    <submittedName>
        <fullName evidence="3">Uncharacterized protein</fullName>
    </submittedName>
</protein>
<dbReference type="Pfam" id="PF00627">
    <property type="entry name" value="UBA"/>
    <property type="match status" value="1"/>
</dbReference>
<keyword evidence="4" id="KW-1185">Reference proteome</keyword>
<dbReference type="PROSITE" id="PS50817">
    <property type="entry name" value="INTEIN_N_TER"/>
    <property type="match status" value="1"/>
</dbReference>
<dbReference type="InterPro" id="IPR036844">
    <property type="entry name" value="Hint_dom_sf"/>
</dbReference>
<evidence type="ECO:0000259" key="2">
    <source>
        <dbReference type="PROSITE" id="PS50234"/>
    </source>
</evidence>
<dbReference type="GO" id="GO:0016539">
    <property type="term" value="P:intein-mediated protein splicing"/>
    <property type="evidence" value="ECO:0007669"/>
    <property type="project" value="InterPro"/>
</dbReference>
<dbReference type="PROSITE" id="PS50030">
    <property type="entry name" value="UBA"/>
    <property type="match status" value="1"/>
</dbReference>
<dbReference type="SUPFAM" id="SSF46934">
    <property type="entry name" value="UBA-like"/>
    <property type="match status" value="1"/>
</dbReference>
<accession>A0A813EZ23</accession>
<dbReference type="PROSITE" id="PS50234">
    <property type="entry name" value="VWFA"/>
    <property type="match status" value="1"/>
</dbReference>
<dbReference type="InterPro" id="IPR015940">
    <property type="entry name" value="UBA"/>
</dbReference>
<dbReference type="InterPro" id="IPR009060">
    <property type="entry name" value="UBA-like_sf"/>
</dbReference>
<dbReference type="InterPro" id="IPR036465">
    <property type="entry name" value="vWFA_dom_sf"/>
</dbReference>
<dbReference type="OMA" id="QVCNSFK"/>
<dbReference type="Gene3D" id="2.170.16.10">
    <property type="entry name" value="Hedgehog/Intein (Hint) domain"/>
    <property type="match status" value="1"/>
</dbReference>
<comment type="caution">
    <text evidence="3">The sequence shown here is derived from an EMBL/GenBank/DDBJ whole genome shotgun (WGS) entry which is preliminary data.</text>
</comment>
<dbReference type="Pfam" id="PF14623">
    <property type="entry name" value="Vint"/>
    <property type="match status" value="1"/>
</dbReference>
<feature type="non-terminal residue" evidence="3">
    <location>
        <position position="790"/>
    </location>
</feature>
<evidence type="ECO:0000313" key="3">
    <source>
        <dbReference type="EMBL" id="CAE8604297.1"/>
    </source>
</evidence>
<evidence type="ECO:0000313" key="4">
    <source>
        <dbReference type="Proteomes" id="UP000654075"/>
    </source>
</evidence>
<dbReference type="InterPro" id="IPR051266">
    <property type="entry name" value="CLCR"/>
</dbReference>
<feature type="domain" description="VWFA" evidence="2">
    <location>
        <begin position="35"/>
        <end position="230"/>
    </location>
</feature>
<dbReference type="SUPFAM" id="SSF51294">
    <property type="entry name" value="Hedgehog/intein (Hint) domain"/>
    <property type="match status" value="1"/>
</dbReference>
<dbReference type="Pfam" id="PF13519">
    <property type="entry name" value="VWA_2"/>
    <property type="match status" value="1"/>
</dbReference>
<reference evidence="3" key="1">
    <citation type="submission" date="2021-02" db="EMBL/GenBank/DDBJ databases">
        <authorList>
            <person name="Dougan E. K."/>
            <person name="Rhodes N."/>
            <person name="Thang M."/>
            <person name="Chan C."/>
        </authorList>
    </citation>
    <scope>NUCLEOTIDE SEQUENCE</scope>
</reference>
<dbReference type="Pfam" id="PF14624">
    <property type="entry name" value="Vwaint"/>
    <property type="match status" value="1"/>
</dbReference>
<feature type="domain" description="UBA" evidence="1">
    <location>
        <begin position="455"/>
        <end position="496"/>
    </location>
</feature>
<dbReference type="InterPro" id="IPR006141">
    <property type="entry name" value="Intein_N"/>
</dbReference>
<dbReference type="PANTHER" id="PTHR10579">
    <property type="entry name" value="CALCIUM-ACTIVATED CHLORIDE CHANNEL REGULATOR"/>
    <property type="match status" value="1"/>
</dbReference>
<dbReference type="Proteomes" id="UP000654075">
    <property type="component" value="Unassembled WGS sequence"/>
</dbReference>
<dbReference type="InterPro" id="IPR002035">
    <property type="entry name" value="VWF_A"/>
</dbReference>
<dbReference type="InterPro" id="IPR032838">
    <property type="entry name" value="Vwaint_dom"/>
</dbReference>
<proteinExistence type="predicted"/>
<name>A0A813EZ23_POLGL</name>
<evidence type="ECO:0000259" key="1">
    <source>
        <dbReference type="PROSITE" id="PS50030"/>
    </source>
</evidence>
<dbReference type="SMART" id="SM00327">
    <property type="entry name" value="VWA"/>
    <property type="match status" value="1"/>
</dbReference>
<gene>
    <name evidence="3" type="ORF">PGLA1383_LOCUS22463</name>
</gene>
<dbReference type="SMART" id="SM00165">
    <property type="entry name" value="UBA"/>
    <property type="match status" value="1"/>
</dbReference>
<dbReference type="Gene3D" id="1.10.8.10">
    <property type="entry name" value="DNA helicase RuvA subunit, C-terminal domain"/>
    <property type="match status" value="1"/>
</dbReference>
<dbReference type="CDD" id="cd00081">
    <property type="entry name" value="Hint"/>
    <property type="match status" value="1"/>
</dbReference>
<dbReference type="Gene3D" id="3.40.50.410">
    <property type="entry name" value="von Willebrand factor, type A domain"/>
    <property type="match status" value="1"/>
</dbReference>